<keyword evidence="4" id="KW-1185">Reference proteome</keyword>
<dbReference type="InterPro" id="IPR008258">
    <property type="entry name" value="Transglycosylase_SLT_dom_1"/>
</dbReference>
<dbReference type="PROSITE" id="PS51257">
    <property type="entry name" value="PROKAR_LIPOPROTEIN"/>
    <property type="match status" value="1"/>
</dbReference>
<evidence type="ECO:0000313" key="3">
    <source>
        <dbReference type="EMBL" id="MDA0159492.1"/>
    </source>
</evidence>
<organism evidence="3 4">
    <name type="scientific">Solirubrobacter ginsenosidimutans</name>
    <dbReference type="NCBI Taxonomy" id="490573"/>
    <lineage>
        <taxon>Bacteria</taxon>
        <taxon>Bacillati</taxon>
        <taxon>Actinomycetota</taxon>
        <taxon>Thermoleophilia</taxon>
        <taxon>Solirubrobacterales</taxon>
        <taxon>Solirubrobacteraceae</taxon>
        <taxon>Solirubrobacter</taxon>
    </lineage>
</organism>
<comment type="caution">
    <text evidence="3">The sequence shown here is derived from an EMBL/GenBank/DDBJ whole genome shotgun (WGS) entry which is preliminary data.</text>
</comment>
<dbReference type="SUPFAM" id="SSF53955">
    <property type="entry name" value="Lysozyme-like"/>
    <property type="match status" value="1"/>
</dbReference>
<evidence type="ECO:0000259" key="2">
    <source>
        <dbReference type="Pfam" id="PF01464"/>
    </source>
</evidence>
<dbReference type="EMBL" id="JAPDOD010000002">
    <property type="protein sequence ID" value="MDA0159492.1"/>
    <property type="molecule type" value="Genomic_DNA"/>
</dbReference>
<feature type="domain" description="Transglycosylase SLT" evidence="2">
    <location>
        <begin position="115"/>
        <end position="189"/>
    </location>
</feature>
<name>A0A9X3MNK6_9ACTN</name>
<gene>
    <name evidence="3" type="ORF">OM076_04385</name>
</gene>
<feature type="chain" id="PRO_5040915041" evidence="1">
    <location>
        <begin position="27"/>
        <end position="204"/>
    </location>
</feature>
<feature type="signal peptide" evidence="1">
    <location>
        <begin position="1"/>
        <end position="26"/>
    </location>
</feature>
<proteinExistence type="predicted"/>
<dbReference type="RefSeq" id="WP_270038222.1">
    <property type="nucleotide sequence ID" value="NZ_JAPDOD010000002.1"/>
</dbReference>
<dbReference type="Gene3D" id="1.10.530.10">
    <property type="match status" value="1"/>
</dbReference>
<protein>
    <submittedName>
        <fullName evidence="3">Lytic transglycosylase domain-containing protein</fullName>
    </submittedName>
</protein>
<evidence type="ECO:0000256" key="1">
    <source>
        <dbReference type="SAM" id="SignalP"/>
    </source>
</evidence>
<dbReference type="Proteomes" id="UP001149140">
    <property type="component" value="Unassembled WGS sequence"/>
</dbReference>
<dbReference type="Pfam" id="PF01464">
    <property type="entry name" value="SLT"/>
    <property type="match status" value="1"/>
</dbReference>
<keyword evidence="1" id="KW-0732">Signal</keyword>
<dbReference type="InterPro" id="IPR023346">
    <property type="entry name" value="Lysozyme-like_dom_sf"/>
</dbReference>
<sequence>MQFRRLGSLAAACCTITLACTASALAADTPATTAAPARALPAGCTHGFTVSAHHRYAIRVFHRASVSRSAKHRLAKMRHCQKQGHRGTVAARHTERRLMRWRTLYHCTQGKVVNCIRSATRTYGGSFAHNVACARSESGLSPYARNGGGSGATGLYQFLPSTWSSTLARMGVGAKSIYSAKWQARAAAWKFSHDGFGEWSGAGC</sequence>
<reference evidence="3" key="1">
    <citation type="submission" date="2022-10" db="EMBL/GenBank/DDBJ databases">
        <title>The WGS of Solirubrobacter ginsenosidimutans DSM 21036.</title>
        <authorList>
            <person name="Jiang Z."/>
        </authorList>
    </citation>
    <scope>NUCLEOTIDE SEQUENCE</scope>
    <source>
        <strain evidence="3">DSM 21036</strain>
    </source>
</reference>
<accession>A0A9X3MNK6</accession>
<dbReference type="AlphaFoldDB" id="A0A9X3MNK6"/>
<evidence type="ECO:0000313" key="4">
    <source>
        <dbReference type="Proteomes" id="UP001149140"/>
    </source>
</evidence>